<evidence type="ECO:0000259" key="4">
    <source>
        <dbReference type="PROSITE" id="PS50011"/>
    </source>
</evidence>
<dbReference type="InterPro" id="IPR000719">
    <property type="entry name" value="Prot_kinase_dom"/>
</dbReference>
<sequence>MSGVMRVTGAVSRLGSKGARFGLTGYAPPEPPRPISNTSSEFEHPEDSYLFGEGHEPIPVRQTDDKLGSMPPVPPEVSESIITKLADLEVGPGIQDSKSLFQRLADRIKDDSKISNETEALKRDCQAVFDRAEQLHPVPPKLKDEITRLRMELINTLAHVDKWTTKDRFTHLLHRHSILKRIIRCRESYERITKECSAAQSDETLNLVREQNRPRIAELEGEIQADEEELQRILRRETGRNIPREIILQRQIRWRGNESYCNPIRFSVFKGQLMSGEDVAIKYFEKTQDLHNDDGKHFGRRTLRHASTWTSFDSKYILPFLGMGVQVLKRGAVGRRDVYKVFFVSPWLPDGDAINYIRKTHAQNLYVDIAKIVRDVALGLQYLHEREEPWIHGSLRGENVLIKRENEIEQASSKEHLLTSASLQAKPRNEDIELTGEDNVHRWRSLAQAPELVDARAGFRMEPSSDIWSWAMTALQLYSGLEPYHQLVRNHEICGHITTGKIPNRAGYPDFEKYAPQPDATWSLFQKCWNMEPSERPTIQEVINELDKINAAT</sequence>
<feature type="domain" description="Protein kinase" evidence="4">
    <location>
        <begin position="232"/>
        <end position="549"/>
    </location>
</feature>
<keyword evidence="6" id="KW-1185">Reference proteome</keyword>
<evidence type="ECO:0000256" key="3">
    <source>
        <dbReference type="SAM" id="MobiDB-lite"/>
    </source>
</evidence>
<dbReference type="PANTHER" id="PTHR44329">
    <property type="entry name" value="SERINE/THREONINE-PROTEIN KINASE TNNI3K-RELATED"/>
    <property type="match status" value="1"/>
</dbReference>
<evidence type="ECO:0000256" key="2">
    <source>
        <dbReference type="ARBA" id="ARBA00022840"/>
    </source>
</evidence>
<evidence type="ECO:0000313" key="6">
    <source>
        <dbReference type="Proteomes" id="UP000383932"/>
    </source>
</evidence>
<dbReference type="Gene3D" id="1.10.510.10">
    <property type="entry name" value="Transferase(Phosphotransferase) domain 1"/>
    <property type="match status" value="1"/>
</dbReference>
<comment type="caution">
    <text evidence="5">The sequence shown here is derived from an EMBL/GenBank/DDBJ whole genome shotgun (WGS) entry which is preliminary data.</text>
</comment>
<proteinExistence type="predicted"/>
<gene>
    <name evidence="5" type="ORF">CTheo_5279</name>
</gene>
<dbReference type="InterPro" id="IPR011009">
    <property type="entry name" value="Kinase-like_dom_sf"/>
</dbReference>
<dbReference type="Pfam" id="PF07714">
    <property type="entry name" value="PK_Tyr_Ser-Thr"/>
    <property type="match status" value="1"/>
</dbReference>
<keyword evidence="5" id="KW-0808">Transferase</keyword>
<dbReference type="InterPro" id="IPR051681">
    <property type="entry name" value="Ser/Thr_Kinases-Pseudokinases"/>
</dbReference>
<evidence type="ECO:0000256" key="1">
    <source>
        <dbReference type="ARBA" id="ARBA00022741"/>
    </source>
</evidence>
<dbReference type="GO" id="GO:0005524">
    <property type="term" value="F:ATP binding"/>
    <property type="evidence" value="ECO:0007669"/>
    <property type="project" value="UniProtKB-KW"/>
</dbReference>
<feature type="region of interest" description="Disordered" evidence="3">
    <location>
        <begin position="18"/>
        <end position="75"/>
    </location>
</feature>
<keyword evidence="5" id="KW-0418">Kinase</keyword>
<keyword evidence="2" id="KW-0067">ATP-binding</keyword>
<organism evidence="5 6">
    <name type="scientific">Ceratobasidium theobromae</name>
    <dbReference type="NCBI Taxonomy" id="1582974"/>
    <lineage>
        <taxon>Eukaryota</taxon>
        <taxon>Fungi</taxon>
        <taxon>Dikarya</taxon>
        <taxon>Basidiomycota</taxon>
        <taxon>Agaricomycotina</taxon>
        <taxon>Agaricomycetes</taxon>
        <taxon>Cantharellales</taxon>
        <taxon>Ceratobasidiaceae</taxon>
        <taxon>Ceratobasidium</taxon>
    </lineage>
</organism>
<dbReference type="SUPFAM" id="SSF56112">
    <property type="entry name" value="Protein kinase-like (PK-like)"/>
    <property type="match status" value="1"/>
</dbReference>
<dbReference type="GO" id="GO:0004674">
    <property type="term" value="F:protein serine/threonine kinase activity"/>
    <property type="evidence" value="ECO:0007669"/>
    <property type="project" value="TreeGrafter"/>
</dbReference>
<dbReference type="PANTHER" id="PTHR44329:SF298">
    <property type="entry name" value="MIXED LINEAGE KINASE DOMAIN-LIKE PROTEIN"/>
    <property type="match status" value="1"/>
</dbReference>
<dbReference type="InterPro" id="IPR001245">
    <property type="entry name" value="Ser-Thr/Tyr_kinase_cat_dom"/>
</dbReference>
<dbReference type="AlphaFoldDB" id="A0A5N5QIJ5"/>
<evidence type="ECO:0000313" key="5">
    <source>
        <dbReference type="EMBL" id="KAB5591276.1"/>
    </source>
</evidence>
<dbReference type="PROSITE" id="PS50011">
    <property type="entry name" value="PROTEIN_KINASE_DOM"/>
    <property type="match status" value="1"/>
</dbReference>
<accession>A0A5N5QIJ5</accession>
<dbReference type="Proteomes" id="UP000383932">
    <property type="component" value="Unassembled WGS sequence"/>
</dbReference>
<reference evidence="5 6" key="1">
    <citation type="journal article" date="2019" name="Fungal Biol. Biotechnol.">
        <title>Draft genome sequence of fastidious pathogen Ceratobasidium theobromae, which causes vascular-streak dieback in Theobroma cacao.</title>
        <authorList>
            <person name="Ali S.S."/>
            <person name="Asman A."/>
            <person name="Shao J."/>
            <person name="Firmansyah A.P."/>
            <person name="Susilo A.W."/>
            <person name="Rosmana A."/>
            <person name="McMahon P."/>
            <person name="Junaid M."/>
            <person name="Guest D."/>
            <person name="Kheng T.Y."/>
            <person name="Meinhardt L.W."/>
            <person name="Bailey B.A."/>
        </authorList>
    </citation>
    <scope>NUCLEOTIDE SEQUENCE [LARGE SCALE GENOMIC DNA]</scope>
    <source>
        <strain evidence="5 6">CT2</strain>
    </source>
</reference>
<name>A0A5N5QIJ5_9AGAM</name>
<protein>
    <submittedName>
        <fullName evidence="5">Serine/threonine-protein kinase roco7</fullName>
    </submittedName>
</protein>
<dbReference type="EMBL" id="SSOP01000113">
    <property type="protein sequence ID" value="KAB5591276.1"/>
    <property type="molecule type" value="Genomic_DNA"/>
</dbReference>
<feature type="compositionally biased region" description="Basic and acidic residues" evidence="3">
    <location>
        <begin position="41"/>
        <end position="67"/>
    </location>
</feature>
<dbReference type="OrthoDB" id="5966500at2759"/>
<keyword evidence="1" id="KW-0547">Nucleotide-binding</keyword>